<reference evidence="2" key="1">
    <citation type="submission" date="2014-09" db="EMBL/GenBank/DDBJ databases">
        <title>Draft genome sequence of an oleaginous Mucoromycotina fungus Mucor ambiguus NBRC6742.</title>
        <authorList>
            <person name="Takeda I."/>
            <person name="Yamane N."/>
            <person name="Morita T."/>
            <person name="Tamano K."/>
            <person name="Machida M."/>
            <person name="Baker S."/>
            <person name="Koike H."/>
        </authorList>
    </citation>
    <scope>NUCLEOTIDE SEQUENCE</scope>
    <source>
        <strain evidence="2">NBRC 6742</strain>
    </source>
</reference>
<protein>
    <recommendedName>
        <fullName evidence="1">Reverse transcriptase domain-containing protein</fullName>
    </recommendedName>
</protein>
<accession>A0A0C9LZA3</accession>
<evidence type="ECO:0000259" key="1">
    <source>
        <dbReference type="PROSITE" id="PS50878"/>
    </source>
</evidence>
<evidence type="ECO:0000313" key="2">
    <source>
        <dbReference type="EMBL" id="GAN11765.1"/>
    </source>
</evidence>
<feature type="domain" description="Reverse transcriptase" evidence="1">
    <location>
        <begin position="1"/>
        <end position="50"/>
    </location>
</feature>
<gene>
    <name evidence="2" type="ORF">MAM1_0907d11353</name>
</gene>
<organism evidence="2">
    <name type="scientific">Mucor ambiguus</name>
    <dbReference type="NCBI Taxonomy" id="91626"/>
    <lineage>
        <taxon>Eukaryota</taxon>
        <taxon>Fungi</taxon>
        <taxon>Fungi incertae sedis</taxon>
        <taxon>Mucoromycota</taxon>
        <taxon>Mucoromycotina</taxon>
        <taxon>Mucoromycetes</taxon>
        <taxon>Mucorales</taxon>
        <taxon>Mucorineae</taxon>
        <taxon>Mucoraceae</taxon>
        <taxon>Mucor</taxon>
    </lineage>
</organism>
<dbReference type="Proteomes" id="UP000053815">
    <property type="component" value="Unassembled WGS sequence"/>
</dbReference>
<evidence type="ECO:0000313" key="3">
    <source>
        <dbReference type="Proteomes" id="UP000053815"/>
    </source>
</evidence>
<dbReference type="OrthoDB" id="2272737at2759"/>
<dbReference type="EMBL" id="DF837196">
    <property type="protein sequence ID" value="GAN11765.1"/>
    <property type="molecule type" value="Genomic_DNA"/>
</dbReference>
<dbReference type="AlphaFoldDB" id="A0A0C9LZA3"/>
<dbReference type="STRING" id="91626.A0A0C9LZA3"/>
<dbReference type="InterPro" id="IPR000477">
    <property type="entry name" value="RT_dom"/>
</dbReference>
<dbReference type="PROSITE" id="PS50878">
    <property type="entry name" value="RT_POL"/>
    <property type="match status" value="1"/>
</dbReference>
<feature type="non-terminal residue" evidence="2">
    <location>
        <position position="50"/>
    </location>
</feature>
<sequence>MVINVNGFLSSPVAQRRGLKQGDPISPVLFNLAFEPLLRRILADSALTGY</sequence>
<proteinExistence type="predicted"/>
<name>A0A0C9LZA3_9FUNG</name>
<keyword evidence="3" id="KW-1185">Reference proteome</keyword>